<accession>A0A1G9BVT7</accession>
<evidence type="ECO:0000313" key="1">
    <source>
        <dbReference type="EMBL" id="SDK43500.1"/>
    </source>
</evidence>
<protein>
    <submittedName>
        <fullName evidence="1">Uncharacterized protein</fullName>
    </submittedName>
</protein>
<dbReference type="RefSeq" id="WP_092598523.1">
    <property type="nucleotide sequence ID" value="NZ_FNFI01000008.1"/>
</dbReference>
<gene>
    <name evidence="1" type="ORF">SAMN05216187_108125</name>
</gene>
<proteinExistence type="predicted"/>
<name>A0A1G9BVT7_9STAP</name>
<organism evidence="1 2">
    <name type="scientific">Jeotgalicoccus aerolatus</name>
    <dbReference type="NCBI Taxonomy" id="709510"/>
    <lineage>
        <taxon>Bacteria</taxon>
        <taxon>Bacillati</taxon>
        <taxon>Bacillota</taxon>
        <taxon>Bacilli</taxon>
        <taxon>Bacillales</taxon>
        <taxon>Staphylococcaceae</taxon>
        <taxon>Jeotgalicoccus</taxon>
    </lineage>
</organism>
<evidence type="ECO:0000313" key="2">
    <source>
        <dbReference type="Proteomes" id="UP000242700"/>
    </source>
</evidence>
<dbReference type="Proteomes" id="UP000242700">
    <property type="component" value="Unassembled WGS sequence"/>
</dbReference>
<sequence length="130" mass="15184">MNFPLIIILELEKSEIIQRLVQKRMRSFIEPKDKSGAFIIVTPVMPGTAEHPVSNNFLAERQHMQIDVQGTNYDDVNTVADEVRAVMFHKFNMTEERNGLETYFEETGRFLISKNYIGIPQKMYYKKPII</sequence>
<reference evidence="2" key="1">
    <citation type="submission" date="2016-10" db="EMBL/GenBank/DDBJ databases">
        <authorList>
            <person name="Varghese N."/>
            <person name="Submissions S."/>
        </authorList>
    </citation>
    <scope>NUCLEOTIDE SEQUENCE [LARGE SCALE GENOMIC DNA]</scope>
    <source>
        <strain evidence="2">CGMCC 1.8911</strain>
    </source>
</reference>
<dbReference type="OrthoDB" id="2168818at2"/>
<dbReference type="EMBL" id="FNFI01000008">
    <property type="protein sequence ID" value="SDK43500.1"/>
    <property type="molecule type" value="Genomic_DNA"/>
</dbReference>
<dbReference type="AlphaFoldDB" id="A0A1G9BVT7"/>
<dbReference type="STRING" id="586411.SAMN05216187_108125"/>